<dbReference type="InterPro" id="IPR045518">
    <property type="entry name" value="2EXR"/>
</dbReference>
<feature type="domain" description="2EXR" evidence="2">
    <location>
        <begin position="30"/>
        <end position="72"/>
    </location>
</feature>
<accession>A0A428RU94</accession>
<sequence length="318" mass="36656">MEANPATSAQATDVGPLASVAHPPGPLTTFHPFPDLPLELQEKIWTIAIDVQAPRGYNVGFTYTKPKDKSLPNRWGLRKLPQVDSPRLGPRNTTLNIIATDPSAAKFAKRQWSHNIWGPRVPFMLENRSNVGKPYKLSKKEEDYTKRFEVDASRDLMLIPNIGNSKRNNSVAETLLPHEIIAHHFEWPGKTKILLQKRLKAMLPLFPNARVLYVVVHNLQAFLLHPVEELPEGWTDANNDLDWYRQEHQQVEPQTSSMTYRIGDRVYYEIDTDEFPRTFGFDVLLCAMRHVSEWHEREYSGPQGRQRLAFRAMTWRLA</sequence>
<evidence type="ECO:0000256" key="1">
    <source>
        <dbReference type="SAM" id="MobiDB-lite"/>
    </source>
</evidence>
<keyword evidence="4" id="KW-1185">Reference proteome</keyword>
<name>A0A428RU94_9HYPO</name>
<protein>
    <recommendedName>
        <fullName evidence="2">2EXR domain-containing protein</fullName>
    </recommendedName>
</protein>
<organism evidence="3 4">
    <name type="scientific">Fusarium floridanum</name>
    <dbReference type="NCBI Taxonomy" id="1325733"/>
    <lineage>
        <taxon>Eukaryota</taxon>
        <taxon>Fungi</taxon>
        <taxon>Dikarya</taxon>
        <taxon>Ascomycota</taxon>
        <taxon>Pezizomycotina</taxon>
        <taxon>Sordariomycetes</taxon>
        <taxon>Hypocreomycetidae</taxon>
        <taxon>Hypocreales</taxon>
        <taxon>Nectriaceae</taxon>
        <taxon>Fusarium</taxon>
        <taxon>Fusarium solani species complex</taxon>
    </lineage>
</organism>
<reference evidence="3 4" key="1">
    <citation type="submission" date="2017-06" db="EMBL/GenBank/DDBJ databases">
        <title>Comparative genomic analysis of Ambrosia Fusariam Clade fungi.</title>
        <authorList>
            <person name="Stajich J.E."/>
            <person name="Carrillo J."/>
            <person name="Kijimoto T."/>
            <person name="Eskalen A."/>
            <person name="O'Donnell K."/>
            <person name="Kasson M."/>
        </authorList>
    </citation>
    <scope>NUCLEOTIDE SEQUENCE [LARGE SCALE GENOMIC DNA]</scope>
    <source>
        <strain evidence="3 4">NRRL62606</strain>
    </source>
</reference>
<evidence type="ECO:0000259" key="2">
    <source>
        <dbReference type="Pfam" id="PF20150"/>
    </source>
</evidence>
<proteinExistence type="predicted"/>
<evidence type="ECO:0000313" key="4">
    <source>
        <dbReference type="Proteomes" id="UP000287972"/>
    </source>
</evidence>
<comment type="caution">
    <text evidence="3">The sequence shown here is derived from an EMBL/GenBank/DDBJ whole genome shotgun (WGS) entry which is preliminary data.</text>
</comment>
<evidence type="ECO:0000313" key="3">
    <source>
        <dbReference type="EMBL" id="RSL81134.1"/>
    </source>
</evidence>
<feature type="region of interest" description="Disordered" evidence="1">
    <location>
        <begin position="1"/>
        <end position="20"/>
    </location>
</feature>
<dbReference type="EMBL" id="NKCL01000128">
    <property type="protein sequence ID" value="RSL81134.1"/>
    <property type="molecule type" value="Genomic_DNA"/>
</dbReference>
<gene>
    <name evidence="3" type="ORF">CEP51_006037</name>
</gene>
<feature type="compositionally biased region" description="Polar residues" evidence="1">
    <location>
        <begin position="1"/>
        <end position="11"/>
    </location>
</feature>
<dbReference type="Pfam" id="PF20150">
    <property type="entry name" value="2EXR"/>
    <property type="match status" value="1"/>
</dbReference>
<dbReference type="Proteomes" id="UP000287972">
    <property type="component" value="Unassembled WGS sequence"/>
</dbReference>
<dbReference type="AlphaFoldDB" id="A0A428RU94"/>